<reference evidence="2 3" key="1">
    <citation type="submission" date="2017-11" db="EMBL/GenBank/DDBJ databases">
        <title>De novo assembly and phasing of dikaryotic genomes from two isolates of Puccinia coronata f. sp. avenae, the causal agent of oat crown rust.</title>
        <authorList>
            <person name="Miller M.E."/>
            <person name="Zhang Y."/>
            <person name="Omidvar V."/>
            <person name="Sperschneider J."/>
            <person name="Schwessinger B."/>
            <person name="Raley C."/>
            <person name="Palmer J.M."/>
            <person name="Garnica D."/>
            <person name="Upadhyaya N."/>
            <person name="Rathjen J."/>
            <person name="Taylor J.M."/>
            <person name="Park R.F."/>
            <person name="Dodds P.N."/>
            <person name="Hirsch C.D."/>
            <person name="Kianian S.F."/>
            <person name="Figueroa M."/>
        </authorList>
    </citation>
    <scope>NUCLEOTIDE SEQUENCE [LARGE SCALE GENOMIC DNA]</scope>
    <source>
        <strain evidence="2">12SD80</strain>
    </source>
</reference>
<organism evidence="2 3">
    <name type="scientific">Puccinia coronata f. sp. avenae</name>
    <dbReference type="NCBI Taxonomy" id="200324"/>
    <lineage>
        <taxon>Eukaryota</taxon>
        <taxon>Fungi</taxon>
        <taxon>Dikarya</taxon>
        <taxon>Basidiomycota</taxon>
        <taxon>Pucciniomycotina</taxon>
        <taxon>Pucciniomycetes</taxon>
        <taxon>Pucciniales</taxon>
        <taxon>Pucciniaceae</taxon>
        <taxon>Puccinia</taxon>
    </lineage>
</organism>
<gene>
    <name evidence="2" type="ORF">PCASD_12825</name>
</gene>
<sequence>MIPLPIRSTLNPALVMIPMIPIFYVYTFVLFLVAQLNLNQVVAPKTEHKNPEWTGKLERIPLPSKRGLVRDKKELDCKVGRLKWEEEEKVQAGLEDKVHRKIDQSVKGVRSDLESVIIGHRHDHAQLEKTKDMVEELGGRLELLDNSNNNPVTREEARVMIEQVWSVKGRDGLGNLDKLIKQAVLKAIMQ</sequence>
<comment type="caution">
    <text evidence="2">The sequence shown here is derived from an EMBL/GenBank/DDBJ whole genome shotgun (WGS) entry which is preliminary data.</text>
</comment>
<keyword evidence="1" id="KW-1133">Transmembrane helix</keyword>
<proteinExistence type="predicted"/>
<dbReference type="AlphaFoldDB" id="A0A2N5UW36"/>
<accession>A0A2N5UW36</accession>
<evidence type="ECO:0000256" key="1">
    <source>
        <dbReference type="SAM" id="Phobius"/>
    </source>
</evidence>
<dbReference type="Proteomes" id="UP000235392">
    <property type="component" value="Unassembled WGS sequence"/>
</dbReference>
<protein>
    <submittedName>
        <fullName evidence="2">Uncharacterized protein</fullName>
    </submittedName>
</protein>
<feature type="transmembrane region" description="Helical" evidence="1">
    <location>
        <begin position="12"/>
        <end position="34"/>
    </location>
</feature>
<evidence type="ECO:0000313" key="2">
    <source>
        <dbReference type="EMBL" id="PLW41944.1"/>
    </source>
</evidence>
<dbReference type="EMBL" id="PGCI01000084">
    <property type="protein sequence ID" value="PLW41944.1"/>
    <property type="molecule type" value="Genomic_DNA"/>
</dbReference>
<keyword evidence="1" id="KW-0812">Transmembrane</keyword>
<evidence type="ECO:0000313" key="3">
    <source>
        <dbReference type="Proteomes" id="UP000235392"/>
    </source>
</evidence>
<keyword evidence="1" id="KW-0472">Membrane</keyword>
<name>A0A2N5UW36_9BASI</name>